<dbReference type="Pfam" id="PF00307">
    <property type="entry name" value="CH"/>
    <property type="match status" value="1"/>
</dbReference>
<evidence type="ECO:0000256" key="1">
    <source>
        <dbReference type="ARBA" id="ARBA00010899"/>
    </source>
</evidence>
<name>A0A3L6EA44_MAIZE</name>
<keyword evidence="4" id="KW-0547">Nucleotide-binding</keyword>
<keyword evidence="5" id="KW-0175">Coiled coil</keyword>
<feature type="coiled-coil region" evidence="5">
    <location>
        <begin position="298"/>
        <end position="378"/>
    </location>
</feature>
<accession>A0A3L6EA44</accession>
<dbReference type="Gene3D" id="3.40.850.10">
    <property type="entry name" value="Kinesin motor domain"/>
    <property type="match status" value="2"/>
</dbReference>
<evidence type="ECO:0000256" key="2">
    <source>
        <dbReference type="ARBA" id="ARBA00022701"/>
    </source>
</evidence>
<feature type="compositionally biased region" description="Polar residues" evidence="6">
    <location>
        <begin position="921"/>
        <end position="935"/>
    </location>
</feature>
<dbReference type="InterPro" id="IPR027640">
    <property type="entry name" value="Kinesin-like_fam"/>
</dbReference>
<dbReference type="Gene3D" id="1.10.418.10">
    <property type="entry name" value="Calponin-like domain"/>
    <property type="match status" value="1"/>
</dbReference>
<dbReference type="AlphaFoldDB" id="A0A3L6EA44"/>
<dbReference type="PROSITE" id="PS50021">
    <property type="entry name" value="CH"/>
    <property type="match status" value="1"/>
</dbReference>
<comment type="similarity">
    <text evidence="1">Belongs to the TRAFAC class myosin-kinesin ATPase superfamily. Kinesin family. KIN-14 subfamily.</text>
</comment>
<feature type="binding site" evidence="4">
    <location>
        <begin position="568"/>
        <end position="575"/>
    </location>
    <ligand>
        <name>ATP</name>
        <dbReference type="ChEBI" id="CHEBI:30616"/>
    </ligand>
</feature>
<reference evidence="9" key="1">
    <citation type="journal article" date="2018" name="Nat. Genet.">
        <title>Extensive intraspecific gene order and gene structural variations between Mo17 and other maize genomes.</title>
        <authorList>
            <person name="Sun S."/>
            <person name="Zhou Y."/>
            <person name="Chen J."/>
            <person name="Shi J."/>
            <person name="Zhao H."/>
            <person name="Zhao H."/>
            <person name="Song W."/>
            <person name="Zhang M."/>
            <person name="Cui Y."/>
            <person name="Dong X."/>
            <person name="Liu H."/>
            <person name="Ma X."/>
            <person name="Jiao Y."/>
            <person name="Wang B."/>
            <person name="Wei X."/>
            <person name="Stein J.C."/>
            <person name="Glaubitz J.C."/>
            <person name="Lu F."/>
            <person name="Yu G."/>
            <person name="Liang C."/>
            <person name="Fengler K."/>
            <person name="Li B."/>
            <person name="Rafalski A."/>
            <person name="Schnable P.S."/>
            <person name="Ware D.H."/>
            <person name="Buckler E.S."/>
            <person name="Lai J."/>
        </authorList>
    </citation>
    <scope>NUCLEOTIDE SEQUENCE [LARGE SCALE GENOMIC DNA]</scope>
    <source>
        <tissue evidence="9">Seedling</tissue>
    </source>
</reference>
<gene>
    <name evidence="9" type="primary">KIN14K_0</name>
    <name evidence="9" type="ORF">Zm00014a_015758</name>
</gene>
<dbReference type="GO" id="GO:0005874">
    <property type="term" value="C:microtubule"/>
    <property type="evidence" value="ECO:0007669"/>
    <property type="project" value="UniProtKB-KW"/>
</dbReference>
<keyword evidence="4" id="KW-0067">ATP-binding</keyword>
<evidence type="ECO:0000259" key="8">
    <source>
        <dbReference type="PROSITE" id="PS50067"/>
    </source>
</evidence>
<evidence type="ECO:0000259" key="7">
    <source>
        <dbReference type="PROSITE" id="PS50021"/>
    </source>
</evidence>
<evidence type="ECO:0000256" key="3">
    <source>
        <dbReference type="ARBA" id="ARBA00023175"/>
    </source>
</evidence>
<evidence type="ECO:0000256" key="6">
    <source>
        <dbReference type="SAM" id="MobiDB-lite"/>
    </source>
</evidence>
<feature type="region of interest" description="Disordered" evidence="6">
    <location>
        <begin position="908"/>
        <end position="968"/>
    </location>
</feature>
<feature type="region of interest" description="Disordered" evidence="6">
    <location>
        <begin position="854"/>
        <end position="876"/>
    </location>
</feature>
<organism evidence="9">
    <name type="scientific">Zea mays</name>
    <name type="common">Maize</name>
    <dbReference type="NCBI Taxonomy" id="4577"/>
    <lineage>
        <taxon>Eukaryota</taxon>
        <taxon>Viridiplantae</taxon>
        <taxon>Streptophyta</taxon>
        <taxon>Embryophyta</taxon>
        <taxon>Tracheophyta</taxon>
        <taxon>Spermatophyta</taxon>
        <taxon>Magnoliopsida</taxon>
        <taxon>Liliopsida</taxon>
        <taxon>Poales</taxon>
        <taxon>Poaceae</taxon>
        <taxon>PACMAD clade</taxon>
        <taxon>Panicoideae</taxon>
        <taxon>Andropogonodae</taxon>
        <taxon>Andropogoneae</taxon>
        <taxon>Tripsacinae</taxon>
        <taxon>Zea</taxon>
    </lineage>
</organism>
<dbReference type="FunFam" id="3.40.850.10:FF:000111">
    <property type="entry name" value="p-loop nucleoside triphosphate hydrolase superfamily protein with CH (Calponin Homology) domain"/>
    <property type="match status" value="1"/>
</dbReference>
<protein>
    <submittedName>
        <fullName evidence="9">Kinesin-like protein KIN-14K</fullName>
    </submittedName>
</protein>
<dbReference type="SUPFAM" id="SSF52540">
    <property type="entry name" value="P-loop containing nucleoside triphosphate hydrolases"/>
    <property type="match status" value="1"/>
</dbReference>
<keyword evidence="3 4" id="KW-0505">Motor protein</keyword>
<dbReference type="GO" id="GO:0005524">
    <property type="term" value="F:ATP binding"/>
    <property type="evidence" value="ECO:0007669"/>
    <property type="project" value="UniProtKB-UniRule"/>
</dbReference>
<dbReference type="PRINTS" id="PR00380">
    <property type="entry name" value="KINESINHEAVY"/>
</dbReference>
<proteinExistence type="inferred from homology"/>
<dbReference type="InterPro" id="IPR001752">
    <property type="entry name" value="Kinesin_motor_dom"/>
</dbReference>
<dbReference type="PANTHER" id="PTHR47972:SF14">
    <property type="entry name" value="KINESIN-LIKE PROTEIN KIN-14J"/>
    <property type="match status" value="1"/>
</dbReference>
<feature type="compositionally biased region" description="Polar residues" evidence="6">
    <location>
        <begin position="943"/>
        <end position="961"/>
    </location>
</feature>
<keyword evidence="2" id="KW-0493">Microtubule</keyword>
<comment type="caution">
    <text evidence="9">The sequence shown here is derived from an EMBL/GenBank/DDBJ whole genome shotgun (WGS) entry which is preliminary data.</text>
</comment>
<sequence length="968" mass="108239">MRSVDGGVEGTHDHEANRRGQLIEWMNALLPEFSLPPDSSDEELRELLSDGVVLCRVANTLIPGGPWDGYAPSDQRLSNVKKFLSVVADMGLPGFSVKDLDEGSMSPVVECLLVLRDSVDPRLGDDIPPDVTRTPLRKQWGGPEMDKPQVPGATLGKRSPAEDKRNGVADPKAHQKTSVFSGQKFCDVFQLKHGSYSGPAAAKISEMMHSNSLDNAPTQSLISVVNGILDESIERKKGEIPHRVVYLLRKVVQEIERRLYIQAEHIRSQNVIMKRREQKYCSKIKVLEMLVNGTNEENQMAINRLQIVKNEKSKIEERRKLSEQDVHRLMREKEHSENIIANLKKDIEAMNRLHEQQLEQTERKAKEMEEQLTTKVKEVEYLLLQSKKKVEEVETASRLKSQLWDKKEDNFQSHMDNQQLIIKDIRILSRSCENDMYALQMQWRNEISNLGSGLKFLVDAAENYHKVLAENQKLFNEVQELKGNIRVYCRVRPFLSGQDKKSTTIDYMGENGELLISNPFKQGKDGHRLFKFNKVFSPFASQAEVFSDIQPLIRSVLDGFNVCIFAYGQTGSGKTYTMSGPSTSKQDWGVNYRALNDLFDISLSRRNAFSYEVDASLHSVKSTSDVLDLMEIGQANRAVGSTALNERSSRSHSILTVHVRGLDLKNGSTSRGCLHLIDLAGSERVEKSEVTGDRLKEAQYINKSLSALGDVIFALSQKSIHVPYRNSKLTQVLQSSLGGQAKTLMFVQINPDVESYSETISTLKFAERVSGVELGAARSNKEGKDIKELLEQVASLKDTISRKDMEIEQLQVIKDKAKSPNLLLDRNGPGLTKITVNQPSQLLSGERMLKSSDRVLSDPQSYGEVNGDSNHNLTDTAPASLDEAEYDGNASDDGLSGEAENYNSAAEMTAERLHRIPSRISRFTLTKNGQPSMSRSKSKDAKTPSNAKAPSSQLTGGSSARGSKRWQK</sequence>
<evidence type="ECO:0000256" key="5">
    <source>
        <dbReference type="SAM" id="Coils"/>
    </source>
</evidence>
<dbReference type="InterPro" id="IPR001715">
    <property type="entry name" value="CH_dom"/>
</dbReference>
<evidence type="ECO:0000256" key="4">
    <source>
        <dbReference type="PROSITE-ProRule" id="PRU00283"/>
    </source>
</evidence>
<dbReference type="ExpressionAtlas" id="A0A3L6EA44">
    <property type="expression patterns" value="baseline and differential"/>
</dbReference>
<dbReference type="SMART" id="SM00033">
    <property type="entry name" value="CH"/>
    <property type="match status" value="1"/>
</dbReference>
<dbReference type="Pfam" id="PF00225">
    <property type="entry name" value="Kinesin"/>
    <property type="match status" value="1"/>
</dbReference>
<feature type="compositionally biased region" description="Polar residues" evidence="6">
    <location>
        <begin position="867"/>
        <end position="876"/>
    </location>
</feature>
<feature type="domain" description="Calponin-homology (CH)" evidence="7">
    <location>
        <begin position="16"/>
        <end position="120"/>
    </location>
</feature>
<dbReference type="GO" id="GO:0007018">
    <property type="term" value="P:microtubule-based movement"/>
    <property type="evidence" value="ECO:0007669"/>
    <property type="project" value="InterPro"/>
</dbReference>
<dbReference type="FunFam" id="3.40.850.10:FF:000373">
    <property type="entry name" value="p-loop nucleoside triphosphate hydrolase superfamily protein with CH (Calponin Homology) domain"/>
    <property type="match status" value="1"/>
</dbReference>
<dbReference type="GO" id="GO:0008017">
    <property type="term" value="F:microtubule binding"/>
    <property type="evidence" value="ECO:0007669"/>
    <property type="project" value="InterPro"/>
</dbReference>
<dbReference type="SMART" id="SM00129">
    <property type="entry name" value="KISc"/>
    <property type="match status" value="1"/>
</dbReference>
<feature type="compositionally biased region" description="Basic and acidic residues" evidence="6">
    <location>
        <begin position="159"/>
        <end position="173"/>
    </location>
</feature>
<feature type="domain" description="Kinesin motor" evidence="8">
    <location>
        <begin position="484"/>
        <end position="772"/>
    </location>
</feature>
<dbReference type="InterPro" id="IPR036961">
    <property type="entry name" value="Kinesin_motor_dom_sf"/>
</dbReference>
<feature type="region of interest" description="Disordered" evidence="6">
    <location>
        <begin position="125"/>
        <end position="174"/>
    </location>
</feature>
<dbReference type="InterPro" id="IPR036872">
    <property type="entry name" value="CH_dom_sf"/>
</dbReference>
<dbReference type="Proteomes" id="UP000251960">
    <property type="component" value="Chromosome 6"/>
</dbReference>
<dbReference type="EMBL" id="NCVQ01000007">
    <property type="protein sequence ID" value="PWZ17680.1"/>
    <property type="molecule type" value="Genomic_DNA"/>
</dbReference>
<dbReference type="FunFam" id="1.10.418.10:FF:000065">
    <property type="entry name" value="p-loop nucleoside triphosphate hydrolase superfamily protein with CH (Calponin Homology) domain"/>
    <property type="match status" value="1"/>
</dbReference>
<dbReference type="PROSITE" id="PS50067">
    <property type="entry name" value="KINESIN_MOTOR_2"/>
    <property type="match status" value="1"/>
</dbReference>
<dbReference type="SUPFAM" id="SSF47576">
    <property type="entry name" value="Calponin-homology domain, CH-domain"/>
    <property type="match status" value="1"/>
</dbReference>
<dbReference type="InterPro" id="IPR027417">
    <property type="entry name" value="P-loop_NTPase"/>
</dbReference>
<dbReference type="GO" id="GO:0003777">
    <property type="term" value="F:microtubule motor activity"/>
    <property type="evidence" value="ECO:0007669"/>
    <property type="project" value="InterPro"/>
</dbReference>
<evidence type="ECO:0000313" key="9">
    <source>
        <dbReference type="EMBL" id="PWZ17680.1"/>
    </source>
</evidence>
<dbReference type="PANTHER" id="PTHR47972">
    <property type="entry name" value="KINESIN-LIKE PROTEIN KLP-3"/>
    <property type="match status" value="1"/>
</dbReference>